<organism evidence="1 2">
    <name type="scientific">Metallibacterium scheffleri</name>
    <dbReference type="NCBI Taxonomy" id="993689"/>
    <lineage>
        <taxon>Bacteria</taxon>
        <taxon>Pseudomonadati</taxon>
        <taxon>Pseudomonadota</taxon>
        <taxon>Gammaproteobacteria</taxon>
        <taxon>Lysobacterales</taxon>
        <taxon>Rhodanobacteraceae</taxon>
        <taxon>Metallibacterium</taxon>
    </lineage>
</organism>
<name>A0A4S3KKW0_9GAMM</name>
<dbReference type="Proteomes" id="UP000307749">
    <property type="component" value="Unassembled WGS sequence"/>
</dbReference>
<evidence type="ECO:0000313" key="2">
    <source>
        <dbReference type="Proteomes" id="UP000307749"/>
    </source>
</evidence>
<dbReference type="AlphaFoldDB" id="A0A4S3KKW0"/>
<keyword evidence="2" id="KW-1185">Reference proteome</keyword>
<sequence length="96" mass="10352">MKDRDTARSQVVFLHDLGVAAQAGFIEPLAPVYIEVIEPVDDAAVDALGDCGGDQAVALKCHCRNRGLRNLRNLRIARRGLGLLCCGCLRMFADVG</sequence>
<proteinExistence type="predicted"/>
<accession>A0A4S3KKW0</accession>
<comment type="caution">
    <text evidence="1">The sequence shown here is derived from an EMBL/GenBank/DDBJ whole genome shotgun (WGS) entry which is preliminary data.</text>
</comment>
<protein>
    <submittedName>
        <fullName evidence="1">Uncharacterized protein</fullName>
    </submittedName>
</protein>
<gene>
    <name evidence="1" type="ORF">B1806_11060</name>
</gene>
<dbReference type="EMBL" id="MWQO01000039">
    <property type="protein sequence ID" value="THD09406.1"/>
    <property type="molecule type" value="Genomic_DNA"/>
</dbReference>
<reference evidence="1 2" key="1">
    <citation type="submission" date="2017-02" db="EMBL/GenBank/DDBJ databases">
        <title>Whole genome sequencing of Metallibacterium scheffleri DSM 24874 (T).</title>
        <authorList>
            <person name="Kumar S."/>
            <person name="Patil P."/>
            <person name="Patil P.B."/>
        </authorList>
    </citation>
    <scope>NUCLEOTIDE SEQUENCE [LARGE SCALE GENOMIC DNA]</scope>
    <source>
        <strain evidence="1 2">DSM 24874</strain>
    </source>
</reference>
<evidence type="ECO:0000313" key="1">
    <source>
        <dbReference type="EMBL" id="THD09406.1"/>
    </source>
</evidence>